<evidence type="ECO:0000313" key="14">
    <source>
        <dbReference type="Proteomes" id="UP001174691"/>
    </source>
</evidence>
<keyword evidence="5 11" id="KW-0498">Mitosis</keyword>
<evidence type="ECO:0000256" key="11">
    <source>
        <dbReference type="RuleBase" id="RU368011"/>
    </source>
</evidence>
<evidence type="ECO:0000256" key="5">
    <source>
        <dbReference type="ARBA" id="ARBA00022776"/>
    </source>
</evidence>
<evidence type="ECO:0000256" key="3">
    <source>
        <dbReference type="ARBA" id="ARBA00022454"/>
    </source>
</evidence>
<dbReference type="GO" id="GO:0031262">
    <property type="term" value="C:Ndc80 complex"/>
    <property type="evidence" value="ECO:0007669"/>
    <property type="project" value="TreeGrafter"/>
</dbReference>
<keyword evidence="9 11" id="KW-0131">Cell cycle</keyword>
<name>A0AA38VFA3_9PEZI</name>
<evidence type="ECO:0000256" key="10">
    <source>
        <dbReference type="ARBA" id="ARBA00023328"/>
    </source>
</evidence>
<gene>
    <name evidence="13" type="ORF">NKR19_g10345</name>
</gene>
<keyword evidence="3 11" id="KW-0158">Chromosome</keyword>
<dbReference type="Proteomes" id="UP001174691">
    <property type="component" value="Unassembled WGS sequence"/>
</dbReference>
<dbReference type="GO" id="GO:0008017">
    <property type="term" value="F:microtubule binding"/>
    <property type="evidence" value="ECO:0007669"/>
    <property type="project" value="TreeGrafter"/>
</dbReference>
<keyword evidence="4 11" id="KW-0132">Cell division</keyword>
<dbReference type="PANTHER" id="PTHR22142:SF2">
    <property type="entry name" value="KINETOCHORE PROTEIN SPC24"/>
    <property type="match status" value="1"/>
</dbReference>
<comment type="subunit">
    <text evidence="11">Component of the NDC80 complex.</text>
</comment>
<comment type="similarity">
    <text evidence="2 11">Belongs to the SPC24 family.</text>
</comment>
<dbReference type="Pfam" id="PF08286">
    <property type="entry name" value="Spc24"/>
    <property type="match status" value="1"/>
</dbReference>
<dbReference type="PANTHER" id="PTHR22142">
    <property type="match status" value="1"/>
</dbReference>
<comment type="caution">
    <text evidence="13">The sequence shown here is derived from an EMBL/GenBank/DDBJ whole genome shotgun (WGS) entry which is preliminary data.</text>
</comment>
<comment type="function">
    <text evidence="11">Acts as a component of the essential kinetochore-associated NDC80 complex, which is required for chromosome segregation and spindle checkpoint activity.</text>
</comment>
<dbReference type="SUPFAM" id="SSF143026">
    <property type="entry name" value="Kinetochore globular domain"/>
    <property type="match status" value="1"/>
</dbReference>
<dbReference type="Gene3D" id="3.30.160.430">
    <property type="match status" value="1"/>
</dbReference>
<dbReference type="EMBL" id="JANBVN010000334">
    <property type="protein sequence ID" value="KAJ9129491.1"/>
    <property type="molecule type" value="Genomic_DNA"/>
</dbReference>
<dbReference type="InterPro" id="IPR013252">
    <property type="entry name" value="Ndc80_Spc24"/>
</dbReference>
<evidence type="ECO:0000256" key="7">
    <source>
        <dbReference type="ARBA" id="ARBA00023054"/>
    </source>
</evidence>
<dbReference type="GO" id="GO:0005815">
    <property type="term" value="C:microtubule organizing center"/>
    <property type="evidence" value="ECO:0007669"/>
    <property type="project" value="UniProtKB-SubCell"/>
</dbReference>
<keyword evidence="10 11" id="KW-0137">Centromere</keyword>
<dbReference type="InterPro" id="IPR038066">
    <property type="entry name" value="Spc24_Fungi_globular_sf"/>
</dbReference>
<accession>A0AA38VFA3</accession>
<dbReference type="CDD" id="cd11565">
    <property type="entry name" value="RWD_Spc24"/>
    <property type="match status" value="1"/>
</dbReference>
<dbReference type="AlphaFoldDB" id="A0AA38VFA3"/>
<dbReference type="GO" id="GO:0007059">
    <property type="term" value="P:chromosome segregation"/>
    <property type="evidence" value="ECO:0007669"/>
    <property type="project" value="TreeGrafter"/>
</dbReference>
<proteinExistence type="inferred from homology"/>
<reference evidence="13" key="1">
    <citation type="submission" date="2022-07" db="EMBL/GenBank/DDBJ databases">
        <title>Fungi with potential for degradation of polypropylene.</title>
        <authorList>
            <person name="Gostincar C."/>
        </authorList>
    </citation>
    <scope>NUCLEOTIDE SEQUENCE</scope>
    <source>
        <strain evidence="13">EXF-13287</strain>
    </source>
</reference>
<keyword evidence="14" id="KW-1185">Reference proteome</keyword>
<organism evidence="13 14">
    <name type="scientific">Coniochaeta hoffmannii</name>
    <dbReference type="NCBI Taxonomy" id="91930"/>
    <lineage>
        <taxon>Eukaryota</taxon>
        <taxon>Fungi</taxon>
        <taxon>Dikarya</taxon>
        <taxon>Ascomycota</taxon>
        <taxon>Pezizomycotina</taxon>
        <taxon>Sordariomycetes</taxon>
        <taxon>Sordariomycetidae</taxon>
        <taxon>Coniochaetales</taxon>
        <taxon>Coniochaetaceae</taxon>
        <taxon>Coniochaeta</taxon>
    </lineage>
</organism>
<keyword evidence="8 11" id="KW-0539">Nucleus</keyword>
<evidence type="ECO:0000256" key="2">
    <source>
        <dbReference type="ARBA" id="ARBA00007804"/>
    </source>
</evidence>
<evidence type="ECO:0000256" key="8">
    <source>
        <dbReference type="ARBA" id="ARBA00023242"/>
    </source>
</evidence>
<feature type="coiled-coil region" evidence="12">
    <location>
        <begin position="38"/>
        <end position="65"/>
    </location>
</feature>
<feature type="coiled-coil region" evidence="12">
    <location>
        <begin position="96"/>
        <end position="123"/>
    </location>
</feature>
<protein>
    <recommendedName>
        <fullName evidence="11">Kinetochore protein Spc24</fullName>
    </recommendedName>
</protein>
<keyword evidence="7 12" id="KW-0175">Coiled coil</keyword>
<comment type="subcellular location">
    <subcellularLocation>
        <location evidence="1">Cytoplasm</location>
        <location evidence="1">Cytoskeleton</location>
        <location evidence="1">Microtubule organizing center</location>
    </subcellularLocation>
    <subcellularLocation>
        <location evidence="11">Nucleus</location>
    </subcellularLocation>
    <subcellularLocation>
        <location evidence="11">Chromosome</location>
        <location evidence="11">Centromere</location>
        <location evidence="11">Kinetochore</location>
    </subcellularLocation>
</comment>
<sequence>MLLEEDPSTLIRHTIANFNITPDKTAVSRISESLSTLNQARDLRLRDAENALRRLARQQSTLASQHAELVSSHSSSAHADRIARLDTQKFRIAKAASDAEVEAERLQAQLADLSARLQELELQGVDGAEEGRSVVEDEVLLRLRVYRSLGIEIERDAKDGEFTRAVVRNDRKKDVQVVTMDRKLSRFWYANYFWQLL</sequence>
<dbReference type="GO" id="GO:0005634">
    <property type="term" value="C:nucleus"/>
    <property type="evidence" value="ECO:0007669"/>
    <property type="project" value="UniProtKB-SubCell"/>
</dbReference>
<evidence type="ECO:0000256" key="1">
    <source>
        <dbReference type="ARBA" id="ARBA00004267"/>
    </source>
</evidence>
<evidence type="ECO:0000313" key="13">
    <source>
        <dbReference type="EMBL" id="KAJ9129491.1"/>
    </source>
</evidence>
<evidence type="ECO:0000256" key="9">
    <source>
        <dbReference type="ARBA" id="ARBA00023306"/>
    </source>
</evidence>
<evidence type="ECO:0000256" key="6">
    <source>
        <dbReference type="ARBA" id="ARBA00022838"/>
    </source>
</evidence>
<evidence type="ECO:0000256" key="4">
    <source>
        <dbReference type="ARBA" id="ARBA00022618"/>
    </source>
</evidence>
<keyword evidence="6 11" id="KW-0995">Kinetochore</keyword>
<evidence type="ECO:0000256" key="12">
    <source>
        <dbReference type="SAM" id="Coils"/>
    </source>
</evidence>
<dbReference type="GO" id="GO:0051301">
    <property type="term" value="P:cell division"/>
    <property type="evidence" value="ECO:0007669"/>
    <property type="project" value="UniProtKB-UniRule"/>
</dbReference>